<keyword evidence="2" id="KW-0560">Oxidoreductase</keyword>
<keyword evidence="2" id="KW-0479">Metal-binding</keyword>
<dbReference type="Gene3D" id="1.10.630.10">
    <property type="entry name" value="Cytochrome P450"/>
    <property type="match status" value="1"/>
</dbReference>
<gene>
    <name evidence="3" type="ORF">DKG74_06125</name>
</gene>
<dbReference type="InterPro" id="IPR017972">
    <property type="entry name" value="Cyt_P450_CS"/>
</dbReference>
<keyword evidence="2" id="KW-0503">Monooxygenase</keyword>
<dbReference type="AlphaFoldDB" id="A0A317EGB5"/>
<keyword evidence="4" id="KW-1185">Reference proteome</keyword>
<accession>A0A317EGB5</accession>
<keyword evidence="2" id="KW-0408">Iron</keyword>
<dbReference type="SUPFAM" id="SSF48264">
    <property type="entry name" value="Cytochrome P450"/>
    <property type="match status" value="1"/>
</dbReference>
<dbReference type="EMBL" id="QGLE01000002">
    <property type="protein sequence ID" value="PWR25336.1"/>
    <property type="molecule type" value="Genomic_DNA"/>
</dbReference>
<comment type="similarity">
    <text evidence="1 2">Belongs to the cytochrome P450 family.</text>
</comment>
<dbReference type="PROSITE" id="PS00086">
    <property type="entry name" value="CYTOCHROME_P450"/>
    <property type="match status" value="1"/>
</dbReference>
<dbReference type="GO" id="GO:0005506">
    <property type="term" value="F:iron ion binding"/>
    <property type="evidence" value="ECO:0007669"/>
    <property type="project" value="InterPro"/>
</dbReference>
<dbReference type="GO" id="GO:0016705">
    <property type="term" value="F:oxidoreductase activity, acting on paired donors, with incorporation or reduction of molecular oxygen"/>
    <property type="evidence" value="ECO:0007669"/>
    <property type="project" value="InterPro"/>
</dbReference>
<reference evidence="3 4" key="1">
    <citation type="submission" date="2018-05" db="EMBL/GenBank/DDBJ databases">
        <title>Zavarzinia sp. HR-AS.</title>
        <authorList>
            <person name="Lee Y."/>
            <person name="Jeon C.O."/>
        </authorList>
    </citation>
    <scope>NUCLEOTIDE SEQUENCE [LARGE SCALE GENOMIC DNA]</scope>
    <source>
        <strain evidence="3 4">HR-AS</strain>
    </source>
</reference>
<dbReference type="CDD" id="cd11033">
    <property type="entry name" value="CYP142-like"/>
    <property type="match status" value="1"/>
</dbReference>
<protein>
    <submittedName>
        <fullName evidence="3">Cytochrome P450</fullName>
    </submittedName>
</protein>
<comment type="caution">
    <text evidence="3">The sequence shown here is derived from an EMBL/GenBank/DDBJ whole genome shotgun (WGS) entry which is preliminary data.</text>
</comment>
<dbReference type="InterPro" id="IPR001128">
    <property type="entry name" value="Cyt_P450"/>
</dbReference>
<evidence type="ECO:0000313" key="3">
    <source>
        <dbReference type="EMBL" id="PWR25336.1"/>
    </source>
</evidence>
<dbReference type="InterPro" id="IPR002397">
    <property type="entry name" value="Cyt_P450_B"/>
</dbReference>
<dbReference type="PANTHER" id="PTHR46696">
    <property type="entry name" value="P450, PUTATIVE (EUROFUNG)-RELATED"/>
    <property type="match status" value="1"/>
</dbReference>
<dbReference type="PRINTS" id="PR00359">
    <property type="entry name" value="BP450"/>
</dbReference>
<dbReference type="GO" id="GO:0004497">
    <property type="term" value="F:monooxygenase activity"/>
    <property type="evidence" value="ECO:0007669"/>
    <property type="project" value="UniProtKB-KW"/>
</dbReference>
<dbReference type="GO" id="GO:0020037">
    <property type="term" value="F:heme binding"/>
    <property type="evidence" value="ECO:0007669"/>
    <property type="project" value="InterPro"/>
</dbReference>
<proteinExistence type="inferred from homology"/>
<name>A0A317EGB5_9PROT</name>
<dbReference type="OrthoDB" id="9801155at2"/>
<dbReference type="Proteomes" id="UP000245461">
    <property type="component" value="Unassembled WGS sequence"/>
</dbReference>
<keyword evidence="2" id="KW-0349">Heme</keyword>
<dbReference type="InterPro" id="IPR036396">
    <property type="entry name" value="Cyt_P450_sf"/>
</dbReference>
<evidence type="ECO:0000313" key="4">
    <source>
        <dbReference type="Proteomes" id="UP000245461"/>
    </source>
</evidence>
<sequence>METLRISDRGVPDPWALPLAEIDPSQAEIFLNNAQGEYFRRLRREDPVHYCADSAFGPYWSITRFDDIVEIETNTKVFSSEPVIVIGDVPAEYLMPMFIAKDPPVHDVQRKAAAPAVGAPRLAELEDLIRRRAGAILDGLPVGPTFNWVERVSKELTAQMLATLFDIPFEDRHLLPYWSDVSTNSEACGVQTDMTARQKILMECLAYFTRLWHQRAAAPPSLDFISLLAHNPETRNLVQDPNALMGNVMLLIVGGNDTTRNSISGGVVFLNQNPQEYDKLRADPALITNMVSEIIRYQTPLSHMRRTVTEDFTFKGKRMRKGDKVVLWYCSGNRDDGVIENPEEFRVDRTRARHHIAFGFGIHRCMGNRMAEMQLRVLWEEIMKRFSRIELVAPPRRVLSNFVNGYEEVQVRLHPLDRGQ</sequence>
<dbReference type="PANTHER" id="PTHR46696:SF1">
    <property type="entry name" value="CYTOCHROME P450 YJIB-RELATED"/>
    <property type="match status" value="1"/>
</dbReference>
<evidence type="ECO:0000256" key="2">
    <source>
        <dbReference type="RuleBase" id="RU000461"/>
    </source>
</evidence>
<dbReference type="Pfam" id="PF00067">
    <property type="entry name" value="p450"/>
    <property type="match status" value="1"/>
</dbReference>
<evidence type="ECO:0000256" key="1">
    <source>
        <dbReference type="ARBA" id="ARBA00010617"/>
    </source>
</evidence>
<organism evidence="3 4">
    <name type="scientific">Zavarzinia aquatilis</name>
    <dbReference type="NCBI Taxonomy" id="2211142"/>
    <lineage>
        <taxon>Bacteria</taxon>
        <taxon>Pseudomonadati</taxon>
        <taxon>Pseudomonadota</taxon>
        <taxon>Alphaproteobacteria</taxon>
        <taxon>Rhodospirillales</taxon>
        <taxon>Zavarziniaceae</taxon>
        <taxon>Zavarzinia</taxon>
    </lineage>
</organism>